<name>A0ACA9JWV4_9GLOM</name>
<protein>
    <submittedName>
        <fullName evidence="1">14294_t:CDS:1</fullName>
    </submittedName>
</protein>
<comment type="caution">
    <text evidence="1">The sequence shown here is derived from an EMBL/GenBank/DDBJ whole genome shotgun (WGS) entry which is preliminary data.</text>
</comment>
<organism evidence="1 2">
    <name type="scientific">Dentiscutata heterogama</name>
    <dbReference type="NCBI Taxonomy" id="1316150"/>
    <lineage>
        <taxon>Eukaryota</taxon>
        <taxon>Fungi</taxon>
        <taxon>Fungi incertae sedis</taxon>
        <taxon>Mucoromycota</taxon>
        <taxon>Glomeromycotina</taxon>
        <taxon>Glomeromycetes</taxon>
        <taxon>Diversisporales</taxon>
        <taxon>Gigasporaceae</taxon>
        <taxon>Dentiscutata</taxon>
    </lineage>
</organism>
<reference evidence="1" key="1">
    <citation type="submission" date="2021-06" db="EMBL/GenBank/DDBJ databases">
        <authorList>
            <person name="Kallberg Y."/>
            <person name="Tangrot J."/>
            <person name="Rosling A."/>
        </authorList>
    </citation>
    <scope>NUCLEOTIDE SEQUENCE</scope>
    <source>
        <strain evidence="1">IL203A</strain>
    </source>
</reference>
<dbReference type="Proteomes" id="UP000789702">
    <property type="component" value="Unassembled WGS sequence"/>
</dbReference>
<sequence>MGRLTRSKVVADNLSVEKVTKKGQNAEGSDRTGTEFYLEIWNVIKNHRDSRNRLMAKLFNTLPDRRHYPDYYEEKKIDRKEYPDNESFESDLDLMFENAKKYNVEGSQIYNDAKSLQRLAHNLLGDKYVKTKEGSETYKTFDKIEYNGETYNIGDYVHIVNELDPDKPNVGHIFRIWKNHKGENGVNVCWYYHPEQTKHQVSKKFFQNEVFKTNTFHDHLMQDVLGKCFVLQVKDYVKGRPKGGENKSVYVCESRYNEGSKVFNRIKNWHHVMPKGFDFKKIELDKYETPITLRKNESPLAAEWLAAHDKVDESQKLETSEFEQMSTPVSASESVSASTTMTQTATPKPISMKRQQTANQFTDNLNQHPLVPSQFSSNVQPQYNHSMVPQHPMAPMNPSMMMGRLHGYGYNTPYQHPQSHHMMISPQYIHPHHYPMMPSPISHNMTQIPETSKAMPKPFLRRTTSVVSNNNVSQIFELPSETAEQFARDDKGRMLWFVTPPIDVIPLPRPVHSIEYLYRREEIKKRKKAQETNSISESQPERPQKIQNLSHPDANSIMNDDKLLDIIEVSFQVTFKGKTIQVENLTLSHTIRELKEHLAEETNIPVEFQKLFYKGLLNNDSTLLECKFKNGIKALLVGSSQQEIQTVNAADSKVIHQSSKSKYAINPYKNIRTENSLDSNYTFHKIEVIEHFPNPDRARALLEKLRDDRGIRAIMSHYKWTAEKTILGFNRNAGQLISLRLRTDDIQGFRHYPEIRRVLLHELTHNVWSEHDDNFHLSMDWTASKSHKISNEEFYNPPEEEEIDARSWEGGTYVLGGDPSRADILSRRELLAESALIRVTKE</sequence>
<evidence type="ECO:0000313" key="2">
    <source>
        <dbReference type="Proteomes" id="UP000789702"/>
    </source>
</evidence>
<keyword evidence="2" id="KW-1185">Reference proteome</keyword>
<accession>A0ACA9JWV4</accession>
<gene>
    <name evidence="1" type="ORF">DHETER_LOCUS210</name>
</gene>
<dbReference type="EMBL" id="CAJVPU010000086">
    <property type="protein sequence ID" value="CAG8440336.1"/>
    <property type="molecule type" value="Genomic_DNA"/>
</dbReference>
<proteinExistence type="predicted"/>
<evidence type="ECO:0000313" key="1">
    <source>
        <dbReference type="EMBL" id="CAG8440336.1"/>
    </source>
</evidence>